<dbReference type="InterPro" id="IPR045225">
    <property type="entry name" value="Uracil/uridine/allantoin_perm"/>
</dbReference>
<feature type="transmembrane region" description="Helical" evidence="6">
    <location>
        <begin position="332"/>
        <end position="351"/>
    </location>
</feature>
<keyword evidence="3 6" id="KW-0812">Transmembrane</keyword>
<feature type="transmembrane region" description="Helical" evidence="6">
    <location>
        <begin position="168"/>
        <end position="187"/>
    </location>
</feature>
<dbReference type="GO" id="GO:0015205">
    <property type="term" value="F:nucleobase transmembrane transporter activity"/>
    <property type="evidence" value="ECO:0007669"/>
    <property type="project" value="TreeGrafter"/>
</dbReference>
<evidence type="ECO:0000313" key="7">
    <source>
        <dbReference type="EMBL" id="HJA70974.1"/>
    </source>
</evidence>
<evidence type="ECO:0000256" key="6">
    <source>
        <dbReference type="SAM" id="Phobius"/>
    </source>
</evidence>
<feature type="transmembrane region" description="Helical" evidence="6">
    <location>
        <begin position="207"/>
        <end position="226"/>
    </location>
</feature>
<feature type="transmembrane region" description="Helical" evidence="6">
    <location>
        <begin position="143"/>
        <end position="161"/>
    </location>
</feature>
<evidence type="ECO:0000256" key="5">
    <source>
        <dbReference type="ARBA" id="ARBA00023136"/>
    </source>
</evidence>
<sequence>MQNERSDKLRSPELLPAGEKERTLSLLDYTLLWAGMTINIVAFSLGAQYYNSGDGLSPWMLVLVVFIGYGLVTALTVLVGDIGTKYGVPFAVYTRAAFGYKGSFLAGLVRSIPCFYWFGFQTWVGACSLNMIVGIIMPGFDNVTLMLILFAVFQIVNALFGMEAMAKFDWLAVPCLGIMFAVIVVAICQEYNVSIPDIMNVHAAGNYSIAFAVSGIAGGWITMALNGPDLSRQIKRTPDYQNEGLVKRNRRAILGQLIGLMAVGIIAMIVGMAAGIYTGEWDLNNVVYSLFSNNMVLLVFCFIAIAFAQWSTNTAANLMPPAYILLNIFPKLKFWMTTIISGVIGLLMMPWKQQGGDFLVVIQSQFSTLLGPIMGIMLADYFIIRKSVLNVDDLYNEGGQYEYTKGFNMSAIATMVLSFGISLFGGDYSFFVGLVVSVIIYTVLMKAFTLKKYEQHIGIEVPFKEHN</sequence>
<feature type="transmembrane region" description="Helical" evidence="6">
    <location>
        <begin position="430"/>
        <end position="448"/>
    </location>
</feature>
<evidence type="ECO:0000256" key="4">
    <source>
        <dbReference type="ARBA" id="ARBA00022989"/>
    </source>
</evidence>
<feature type="transmembrane region" description="Helical" evidence="6">
    <location>
        <begin position="56"/>
        <end position="79"/>
    </location>
</feature>
<protein>
    <submittedName>
        <fullName evidence="7">Cytosine permease</fullName>
    </submittedName>
</protein>
<dbReference type="EMBL" id="DWZA01000049">
    <property type="protein sequence ID" value="HJA70974.1"/>
    <property type="molecule type" value="Genomic_DNA"/>
</dbReference>
<dbReference type="Proteomes" id="UP000823900">
    <property type="component" value="Unassembled WGS sequence"/>
</dbReference>
<dbReference type="PANTHER" id="PTHR30618">
    <property type="entry name" value="NCS1 FAMILY PURINE/PYRIMIDINE TRANSPORTER"/>
    <property type="match status" value="1"/>
</dbReference>
<accession>A0A9D2KNA1</accession>
<evidence type="ECO:0000256" key="2">
    <source>
        <dbReference type="ARBA" id="ARBA00008974"/>
    </source>
</evidence>
<comment type="subcellular location">
    <subcellularLocation>
        <location evidence="1">Membrane</location>
        <topology evidence="1">Multi-pass membrane protein</topology>
    </subcellularLocation>
</comment>
<feature type="transmembrane region" description="Helical" evidence="6">
    <location>
        <begin position="257"/>
        <end position="278"/>
    </location>
</feature>
<reference evidence="7" key="2">
    <citation type="submission" date="2021-04" db="EMBL/GenBank/DDBJ databases">
        <authorList>
            <person name="Gilroy R."/>
        </authorList>
    </citation>
    <scope>NUCLEOTIDE SEQUENCE</scope>
    <source>
        <strain evidence="7">CHK178-16964</strain>
    </source>
</reference>
<keyword evidence="5 6" id="KW-0472">Membrane</keyword>
<evidence type="ECO:0000256" key="1">
    <source>
        <dbReference type="ARBA" id="ARBA00004141"/>
    </source>
</evidence>
<dbReference type="PANTHER" id="PTHR30618:SF0">
    <property type="entry name" value="PURINE-URACIL PERMEASE NCS1"/>
    <property type="match status" value="1"/>
</dbReference>
<evidence type="ECO:0000313" key="8">
    <source>
        <dbReference type="Proteomes" id="UP000823900"/>
    </source>
</evidence>
<dbReference type="InterPro" id="IPR001248">
    <property type="entry name" value="Pur-cyt_permease"/>
</dbReference>
<name>A0A9D2KNA1_9FIRM</name>
<feature type="transmembrane region" description="Helical" evidence="6">
    <location>
        <begin position="290"/>
        <end position="311"/>
    </location>
</feature>
<gene>
    <name evidence="7" type="ORF">IAA07_05245</name>
</gene>
<dbReference type="CDD" id="cd11483">
    <property type="entry name" value="SLC-NCS1sbd_Mhp1-like"/>
    <property type="match status" value="1"/>
</dbReference>
<feature type="transmembrane region" description="Helical" evidence="6">
    <location>
        <begin position="405"/>
        <end position="424"/>
    </location>
</feature>
<dbReference type="GO" id="GO:0005886">
    <property type="term" value="C:plasma membrane"/>
    <property type="evidence" value="ECO:0007669"/>
    <property type="project" value="TreeGrafter"/>
</dbReference>
<evidence type="ECO:0000256" key="3">
    <source>
        <dbReference type="ARBA" id="ARBA00022692"/>
    </source>
</evidence>
<reference evidence="7" key="1">
    <citation type="journal article" date="2021" name="PeerJ">
        <title>Extensive microbial diversity within the chicken gut microbiome revealed by metagenomics and culture.</title>
        <authorList>
            <person name="Gilroy R."/>
            <person name="Ravi A."/>
            <person name="Getino M."/>
            <person name="Pursley I."/>
            <person name="Horton D.L."/>
            <person name="Alikhan N.F."/>
            <person name="Baker D."/>
            <person name="Gharbi K."/>
            <person name="Hall N."/>
            <person name="Watson M."/>
            <person name="Adriaenssens E.M."/>
            <person name="Foster-Nyarko E."/>
            <person name="Jarju S."/>
            <person name="Secka A."/>
            <person name="Antonio M."/>
            <person name="Oren A."/>
            <person name="Chaudhuri R.R."/>
            <person name="La Ragione R."/>
            <person name="Hildebrand F."/>
            <person name="Pallen M.J."/>
        </authorList>
    </citation>
    <scope>NUCLEOTIDE SEQUENCE</scope>
    <source>
        <strain evidence="7">CHK178-16964</strain>
    </source>
</reference>
<dbReference type="AlphaFoldDB" id="A0A9D2KNA1"/>
<organism evidence="7 8">
    <name type="scientific">Candidatus Lachnoclostridium stercoravium</name>
    <dbReference type="NCBI Taxonomy" id="2838633"/>
    <lineage>
        <taxon>Bacteria</taxon>
        <taxon>Bacillati</taxon>
        <taxon>Bacillota</taxon>
        <taxon>Clostridia</taxon>
        <taxon>Lachnospirales</taxon>
        <taxon>Lachnospiraceae</taxon>
    </lineage>
</organism>
<dbReference type="Pfam" id="PF02133">
    <property type="entry name" value="Transp_cyt_pur"/>
    <property type="match status" value="1"/>
</dbReference>
<keyword evidence="4 6" id="KW-1133">Transmembrane helix</keyword>
<dbReference type="Gene3D" id="1.10.4160.10">
    <property type="entry name" value="Hydantoin permease"/>
    <property type="match status" value="1"/>
</dbReference>
<feature type="transmembrane region" description="Helical" evidence="6">
    <location>
        <begin position="30"/>
        <end position="50"/>
    </location>
</feature>
<feature type="transmembrane region" description="Helical" evidence="6">
    <location>
        <begin position="366"/>
        <end position="384"/>
    </location>
</feature>
<proteinExistence type="inferred from homology"/>
<comment type="caution">
    <text evidence="7">The sequence shown here is derived from an EMBL/GenBank/DDBJ whole genome shotgun (WGS) entry which is preliminary data.</text>
</comment>
<comment type="similarity">
    <text evidence="2">Belongs to the purine-cytosine permease (2.A.39) family.</text>
</comment>